<name>A0A1B8Q861_MORLA</name>
<dbReference type="AlphaFoldDB" id="A0A1B8Q861"/>
<gene>
    <name evidence="1" type="ORF">A9309_01270</name>
</gene>
<sequence>MPLSDNRTFGVASLTEAINELPATPSILGDLGVFKKEFKTTTYVSVERKENILTLVANTPRGSVGDPVQSKRHAPKTFNMMHLVKDDVVRADDVQNIRSFGSQNQTLAVAELVNDKMLAMKADIDYTIEHARLGALKGKILDSDGKTVITDIYKEFGMTRKTINWELSGATTQVTKLINSYKQDIAKLRRGESVTGHLCLVSPEFMNTLIAHQSVEKYYARHQDGLLYREGNTDVEFIHNGIKFVVYADEFDSGLKLADDEGIILPLGTRGAFFEYYAPADMNATVNTKALAYYAMREKLGMDKGWELHAQSNPLPLVLRPDLVQTIKLT</sequence>
<dbReference type="OrthoDB" id="6388191at2"/>
<dbReference type="Pfam" id="PF03864">
    <property type="entry name" value="Phage_cap_E"/>
    <property type="match status" value="1"/>
</dbReference>
<comment type="caution">
    <text evidence="1">The sequence shown here is derived from an EMBL/GenBank/DDBJ whole genome shotgun (WGS) entry which is preliminary data.</text>
</comment>
<organism evidence="1 2">
    <name type="scientific">Moraxella lacunata</name>
    <dbReference type="NCBI Taxonomy" id="477"/>
    <lineage>
        <taxon>Bacteria</taxon>
        <taxon>Pseudomonadati</taxon>
        <taxon>Pseudomonadota</taxon>
        <taxon>Gammaproteobacteria</taxon>
        <taxon>Moraxellales</taxon>
        <taxon>Moraxellaceae</taxon>
        <taxon>Moraxella</taxon>
    </lineage>
</organism>
<evidence type="ECO:0000313" key="1">
    <source>
        <dbReference type="EMBL" id="OBX67267.1"/>
    </source>
</evidence>
<dbReference type="Proteomes" id="UP000092607">
    <property type="component" value="Unassembled WGS sequence"/>
</dbReference>
<reference evidence="1 2" key="1">
    <citation type="submission" date="2016-06" db="EMBL/GenBank/DDBJ databases">
        <title>Draft genome of Moraxella lacunata CCUG 57757A.</title>
        <authorList>
            <person name="Salva-Serra F."/>
            <person name="Engstrom-Jakobsson H."/>
            <person name="Thorell K."/>
            <person name="Gonzales-Siles L."/>
            <person name="Karlsson R."/>
            <person name="Boulund F."/>
            <person name="Engstrand L."/>
            <person name="Kristiansson E."/>
            <person name="Moore E."/>
        </authorList>
    </citation>
    <scope>NUCLEOTIDE SEQUENCE [LARGE SCALE GENOMIC DNA]</scope>
    <source>
        <strain evidence="1 2">CCUG 57757A</strain>
    </source>
</reference>
<dbReference type="RefSeq" id="WP_065256123.1">
    <property type="nucleotide sequence ID" value="NZ_LZDR01000062.1"/>
</dbReference>
<dbReference type="EMBL" id="LZMS01000002">
    <property type="protein sequence ID" value="OBX67267.1"/>
    <property type="molecule type" value="Genomic_DNA"/>
</dbReference>
<proteinExistence type="predicted"/>
<protein>
    <recommendedName>
        <fullName evidence="3">Major capsid protein E</fullName>
    </recommendedName>
</protein>
<evidence type="ECO:0008006" key="3">
    <source>
        <dbReference type="Google" id="ProtNLM"/>
    </source>
</evidence>
<evidence type="ECO:0000313" key="2">
    <source>
        <dbReference type="Proteomes" id="UP000092607"/>
    </source>
</evidence>
<accession>A0A1B8Q861</accession>
<dbReference type="InterPro" id="IPR005564">
    <property type="entry name" value="Major_capsid_GpE"/>
</dbReference>